<gene>
    <name evidence="2" type="ORF">LOD99_1748</name>
</gene>
<dbReference type="InterPro" id="IPR038765">
    <property type="entry name" value="Papain-like_cys_pep_sf"/>
</dbReference>
<dbReference type="PROSITE" id="PS50802">
    <property type="entry name" value="OTU"/>
    <property type="match status" value="1"/>
</dbReference>
<dbReference type="InterPro" id="IPR050704">
    <property type="entry name" value="Peptidase_C85-like"/>
</dbReference>
<protein>
    <recommendedName>
        <fullName evidence="1">OTU domain-containing protein</fullName>
    </recommendedName>
</protein>
<dbReference type="CDD" id="cd22755">
    <property type="entry name" value="OTU_CeDUB-like"/>
    <property type="match status" value="1"/>
</dbReference>
<evidence type="ECO:0000313" key="2">
    <source>
        <dbReference type="EMBL" id="KAI6656014.1"/>
    </source>
</evidence>
<evidence type="ECO:0000259" key="1">
    <source>
        <dbReference type="PROSITE" id="PS50802"/>
    </source>
</evidence>
<dbReference type="PANTHER" id="PTHR12419:SF7">
    <property type="entry name" value="OTU DOMAIN-CONTAINING PROTEIN 3"/>
    <property type="match status" value="1"/>
</dbReference>
<accession>A0AAV7K6D3</accession>
<reference evidence="2 3" key="1">
    <citation type="journal article" date="2023" name="BMC Biol.">
        <title>The compact genome of the sponge Oopsacas minuta (Hexactinellida) is lacking key metazoan core genes.</title>
        <authorList>
            <person name="Santini S."/>
            <person name="Schenkelaars Q."/>
            <person name="Jourda C."/>
            <person name="Duchesne M."/>
            <person name="Belahbib H."/>
            <person name="Rocher C."/>
            <person name="Selva M."/>
            <person name="Riesgo A."/>
            <person name="Vervoort M."/>
            <person name="Leys S.P."/>
            <person name="Kodjabachian L."/>
            <person name="Le Bivic A."/>
            <person name="Borchiellini C."/>
            <person name="Claverie J.M."/>
            <person name="Renard E."/>
        </authorList>
    </citation>
    <scope>NUCLEOTIDE SEQUENCE [LARGE SCALE GENOMIC DNA]</scope>
    <source>
        <strain evidence="2">SPO-2</strain>
    </source>
</reference>
<dbReference type="Pfam" id="PF02338">
    <property type="entry name" value="OTU"/>
    <property type="match status" value="1"/>
</dbReference>
<dbReference type="EMBL" id="JAKMXF010000166">
    <property type="protein sequence ID" value="KAI6656014.1"/>
    <property type="molecule type" value="Genomic_DNA"/>
</dbReference>
<keyword evidence="3" id="KW-1185">Reference proteome</keyword>
<feature type="domain" description="OTU" evidence="1">
    <location>
        <begin position="50"/>
        <end position="189"/>
    </location>
</feature>
<dbReference type="GO" id="GO:0016579">
    <property type="term" value="P:protein deubiquitination"/>
    <property type="evidence" value="ECO:0007669"/>
    <property type="project" value="TreeGrafter"/>
</dbReference>
<dbReference type="InterPro" id="IPR003323">
    <property type="entry name" value="OTU_dom"/>
</dbReference>
<sequence length="209" mass="23927">MPPAIHDSPRISGINEAWQHQKCEMLELTFHSVSKQPSQVNQTLSDYRPWETANIDKDRNCFFRCLSHIITGNQDSHSELRKLIAHFIASQGASKLGWYLKHSGYTPFSYFQKESMVNMDGVWGGDVEIMAASAILQVDIFVANNEYRWDSQEKVNQVISWKLMRANALNEEAIYVKNFDLHFEPVTSLVNNPTPTFGVVVDQITLDFD</sequence>
<dbReference type="Proteomes" id="UP001165289">
    <property type="component" value="Unassembled WGS sequence"/>
</dbReference>
<evidence type="ECO:0000313" key="3">
    <source>
        <dbReference type="Proteomes" id="UP001165289"/>
    </source>
</evidence>
<organism evidence="2 3">
    <name type="scientific">Oopsacas minuta</name>
    <dbReference type="NCBI Taxonomy" id="111878"/>
    <lineage>
        <taxon>Eukaryota</taxon>
        <taxon>Metazoa</taxon>
        <taxon>Porifera</taxon>
        <taxon>Hexactinellida</taxon>
        <taxon>Hexasterophora</taxon>
        <taxon>Lyssacinosida</taxon>
        <taxon>Leucopsacidae</taxon>
        <taxon>Oopsacas</taxon>
    </lineage>
</organism>
<dbReference type="Gene3D" id="3.90.70.80">
    <property type="match status" value="1"/>
</dbReference>
<dbReference type="PANTHER" id="PTHR12419">
    <property type="entry name" value="OTU DOMAIN CONTAINING PROTEIN"/>
    <property type="match status" value="1"/>
</dbReference>
<dbReference type="AlphaFoldDB" id="A0AAV7K6D3"/>
<proteinExistence type="predicted"/>
<name>A0AAV7K6D3_9METZ</name>
<comment type="caution">
    <text evidence="2">The sequence shown here is derived from an EMBL/GenBank/DDBJ whole genome shotgun (WGS) entry which is preliminary data.</text>
</comment>
<dbReference type="SUPFAM" id="SSF54001">
    <property type="entry name" value="Cysteine proteinases"/>
    <property type="match status" value="1"/>
</dbReference>
<dbReference type="GO" id="GO:0004843">
    <property type="term" value="F:cysteine-type deubiquitinase activity"/>
    <property type="evidence" value="ECO:0007669"/>
    <property type="project" value="TreeGrafter"/>
</dbReference>